<dbReference type="CDD" id="cd18791">
    <property type="entry name" value="SF2_C_RHA"/>
    <property type="match status" value="1"/>
</dbReference>
<dbReference type="InterPro" id="IPR027417">
    <property type="entry name" value="P-loop_NTPase"/>
</dbReference>
<dbReference type="PROSITE" id="PS51192">
    <property type="entry name" value="HELICASE_ATP_BIND_1"/>
    <property type="match status" value="1"/>
</dbReference>
<dbReference type="InterPro" id="IPR014001">
    <property type="entry name" value="Helicase_ATP-bd"/>
</dbReference>
<dbReference type="OrthoDB" id="66977at2759"/>
<name>A0A7R8WUK6_9CRUS</name>
<accession>A0A7R8WUK6</accession>
<dbReference type="SUPFAM" id="SSF52540">
    <property type="entry name" value="P-loop containing nucleoside triphosphate hydrolases"/>
    <property type="match status" value="1"/>
</dbReference>
<evidence type="ECO:0000313" key="1">
    <source>
        <dbReference type="EMBL" id="CAD7235543.1"/>
    </source>
</evidence>
<protein>
    <submittedName>
        <fullName evidence="1">Uncharacterized protein</fullName>
    </submittedName>
</protein>
<dbReference type="GO" id="GO:0003723">
    <property type="term" value="F:RNA binding"/>
    <property type="evidence" value="ECO:0007669"/>
    <property type="project" value="TreeGrafter"/>
</dbReference>
<reference evidence="1" key="1">
    <citation type="submission" date="2020-11" db="EMBL/GenBank/DDBJ databases">
        <authorList>
            <person name="Tran Van P."/>
        </authorList>
    </citation>
    <scope>NUCLEOTIDE SEQUENCE</scope>
</reference>
<sequence>MNEYVDLPISLWLTDDNHNISPYIQVPQFLLDYCYEMNQDCRIVVTQPRRIAARALACRVSETREWRLGGLVGYQIGMDNRHRSPNTRLLYLTTPILLKMFAQRKSISQFTHVVLDEFHERDLDSDLVLLACRLLLADLDHGGTTKLIVMSATLNIDPLVQYFKAVQLKTATFSVSQQHPAASDSRQWVSAAGFRVEKRWLRSIKDYLAADLEICSRERPACEWQQEYEALLSPRFDQPAISDLEFELVARLLLTLRSEEVGWEEELSRGSHRDKVETTDRIPGAVLIFLPGEAEILSLRSILWEASLKYSRNEEWSLLPVHSRLTRDEQDRVFQAPEPGVRKIILATNICESSLTIPDVVYVVDFCRTREIHWDSETHLERLQLKWASQANLKQRAGRVGRVRWGRVYRTIPEEFGRKLREFPAPEILRAPLDKLVLTVKILDLGSPRM</sequence>
<dbReference type="AlphaFoldDB" id="A0A7R8WUK6"/>
<feature type="non-terminal residue" evidence="1">
    <location>
        <position position="1"/>
    </location>
</feature>
<dbReference type="PROSITE" id="PS51194">
    <property type="entry name" value="HELICASE_CTER"/>
    <property type="match status" value="1"/>
</dbReference>
<proteinExistence type="predicted"/>
<dbReference type="CDD" id="cd17917">
    <property type="entry name" value="DEXHc_RHA-like"/>
    <property type="match status" value="1"/>
</dbReference>
<dbReference type="SMART" id="SM00490">
    <property type="entry name" value="HELICc"/>
    <property type="match status" value="1"/>
</dbReference>
<dbReference type="PANTHER" id="PTHR18934">
    <property type="entry name" value="ATP-DEPENDENT RNA HELICASE"/>
    <property type="match status" value="1"/>
</dbReference>
<dbReference type="EMBL" id="OB673321">
    <property type="protein sequence ID" value="CAD7235543.1"/>
    <property type="molecule type" value="Genomic_DNA"/>
</dbReference>
<dbReference type="Gene3D" id="3.40.50.300">
    <property type="entry name" value="P-loop containing nucleotide triphosphate hydrolases"/>
    <property type="match status" value="2"/>
</dbReference>
<dbReference type="InterPro" id="IPR001650">
    <property type="entry name" value="Helicase_C-like"/>
</dbReference>
<organism evidence="1">
    <name type="scientific">Cyprideis torosa</name>
    <dbReference type="NCBI Taxonomy" id="163714"/>
    <lineage>
        <taxon>Eukaryota</taxon>
        <taxon>Metazoa</taxon>
        <taxon>Ecdysozoa</taxon>
        <taxon>Arthropoda</taxon>
        <taxon>Crustacea</taxon>
        <taxon>Oligostraca</taxon>
        <taxon>Ostracoda</taxon>
        <taxon>Podocopa</taxon>
        <taxon>Podocopida</taxon>
        <taxon>Cytherocopina</taxon>
        <taxon>Cytheroidea</taxon>
        <taxon>Cytherideidae</taxon>
        <taxon>Cyprideis</taxon>
    </lineage>
</organism>
<dbReference type="GO" id="GO:0004386">
    <property type="term" value="F:helicase activity"/>
    <property type="evidence" value="ECO:0007669"/>
    <property type="project" value="TreeGrafter"/>
</dbReference>
<dbReference type="Pfam" id="PF00271">
    <property type="entry name" value="Helicase_C"/>
    <property type="match status" value="1"/>
</dbReference>
<dbReference type="PANTHER" id="PTHR18934:SF113">
    <property type="entry name" value="ATP-DEPENDENT RNA HELICASE TDRD9"/>
    <property type="match status" value="1"/>
</dbReference>
<gene>
    <name evidence="1" type="ORF">CTOB1V02_LOCUS13358</name>
</gene>